<sequence>MSIAASITAVAVAVAVRFDASSPEAHVPQPRRARAWMRACAMGQDAPYGAAPRRVLDLVACDLKQAFFFGYFLLSR</sequence>
<evidence type="ECO:0000313" key="2">
    <source>
        <dbReference type="Proteomes" id="UP000061569"/>
    </source>
</evidence>
<protein>
    <submittedName>
        <fullName evidence="1">Uncharacterized protein</fullName>
    </submittedName>
</protein>
<name>A0A0S2DPK8_LYSEN</name>
<dbReference type="EMBL" id="CP013140">
    <property type="protein sequence ID" value="ALN60191.1"/>
    <property type="molecule type" value="Genomic_DNA"/>
</dbReference>
<dbReference type="AlphaFoldDB" id="A0A0S2DPK8"/>
<evidence type="ECO:0000313" key="1">
    <source>
        <dbReference type="EMBL" id="ALN60191.1"/>
    </source>
</evidence>
<dbReference type="Proteomes" id="UP000061569">
    <property type="component" value="Chromosome"/>
</dbReference>
<gene>
    <name evidence="1" type="ORF">GLE_4850</name>
</gene>
<accession>A0A0S2DPK8</accession>
<dbReference type="PATRIC" id="fig|69.6.peg.4780"/>
<dbReference type="KEGG" id="lez:GLE_4850"/>
<proteinExistence type="predicted"/>
<organism evidence="1 2">
    <name type="scientific">Lysobacter enzymogenes</name>
    <dbReference type="NCBI Taxonomy" id="69"/>
    <lineage>
        <taxon>Bacteria</taxon>
        <taxon>Pseudomonadati</taxon>
        <taxon>Pseudomonadota</taxon>
        <taxon>Gammaproteobacteria</taxon>
        <taxon>Lysobacterales</taxon>
        <taxon>Lysobacteraceae</taxon>
        <taxon>Lysobacter</taxon>
    </lineage>
</organism>
<reference evidence="1 2" key="1">
    <citation type="submission" date="2015-11" db="EMBL/GenBank/DDBJ databases">
        <title>Genome sequences of Lysobacter enzymogenes strain C3 and Lysobacter antibioticus ATCC 29479.</title>
        <authorList>
            <person name="Kobayashi D.Y."/>
        </authorList>
    </citation>
    <scope>NUCLEOTIDE SEQUENCE [LARGE SCALE GENOMIC DNA]</scope>
    <source>
        <strain evidence="1 2">C3</strain>
    </source>
</reference>